<dbReference type="SUPFAM" id="SSF50630">
    <property type="entry name" value="Acid proteases"/>
    <property type="match status" value="1"/>
</dbReference>
<gene>
    <name evidence="2" type="ORF">SAMN05216452_0629</name>
</gene>
<dbReference type="PROSITE" id="PS00141">
    <property type="entry name" value="ASP_PROTEASE"/>
    <property type="match status" value="1"/>
</dbReference>
<keyword evidence="3" id="KW-1185">Reference proteome</keyword>
<dbReference type="NCBIfam" id="TIGR02281">
    <property type="entry name" value="clan_AA_DTGA"/>
    <property type="match status" value="1"/>
</dbReference>
<evidence type="ECO:0000313" key="3">
    <source>
        <dbReference type="Proteomes" id="UP000199064"/>
    </source>
</evidence>
<dbReference type="RefSeq" id="WP_007008178.1">
    <property type="nucleotide sequence ID" value="NZ_FNSL01000001.1"/>
</dbReference>
<keyword evidence="1" id="KW-1133">Transmembrane helix</keyword>
<keyword evidence="1" id="KW-0812">Transmembrane</keyword>
<dbReference type="InterPro" id="IPR011969">
    <property type="entry name" value="Clan_AA_Asp_peptidase_C"/>
</dbReference>
<feature type="transmembrane region" description="Helical" evidence="1">
    <location>
        <begin position="39"/>
        <end position="59"/>
    </location>
</feature>
<dbReference type="EMBL" id="FNSL01000001">
    <property type="protein sequence ID" value="SEB37946.1"/>
    <property type="molecule type" value="Genomic_DNA"/>
</dbReference>
<keyword evidence="1" id="KW-0472">Membrane</keyword>
<dbReference type="GO" id="GO:0004190">
    <property type="term" value="F:aspartic-type endopeptidase activity"/>
    <property type="evidence" value="ECO:0007669"/>
    <property type="project" value="InterPro"/>
</dbReference>
<sequence>MRLFWISMAILGSGLILLIANHDSGTVLGLESSAFASTLYMGLWAAVLIVGILGSGLRIGEMARTLAFWVFLLLALVAIYQYRYELQDVASRVTAGLIPGTPVSAVGSDGRAQVMVERSASGHFEVVADVNGTGLRMLIDTGASSIVLSDADARSAGFDPEGLQFQTPVATANGTALVARARAAEIQVGSIVRSNLPVYVAQPGRLDQSLLGMSFINTLAGFELRGDRIILRD</sequence>
<dbReference type="Gene3D" id="2.40.70.10">
    <property type="entry name" value="Acid Proteases"/>
    <property type="match status" value="1"/>
</dbReference>
<organism evidence="2 3">
    <name type="scientific">Nitratireductor aquibiodomus</name>
    <dbReference type="NCBI Taxonomy" id="204799"/>
    <lineage>
        <taxon>Bacteria</taxon>
        <taxon>Pseudomonadati</taxon>
        <taxon>Pseudomonadota</taxon>
        <taxon>Alphaproteobacteria</taxon>
        <taxon>Hyphomicrobiales</taxon>
        <taxon>Phyllobacteriaceae</taxon>
        <taxon>Nitratireductor</taxon>
    </lineage>
</organism>
<dbReference type="InterPro" id="IPR021109">
    <property type="entry name" value="Peptidase_aspartic_dom_sf"/>
</dbReference>
<proteinExistence type="predicted"/>
<reference evidence="3" key="1">
    <citation type="submission" date="2016-10" db="EMBL/GenBank/DDBJ databases">
        <authorList>
            <person name="Varghese N."/>
            <person name="Submissions S."/>
        </authorList>
    </citation>
    <scope>NUCLEOTIDE SEQUENCE [LARGE SCALE GENOMIC DNA]</scope>
    <source>
        <strain evidence="3">ES.061</strain>
    </source>
</reference>
<dbReference type="Pfam" id="PF13650">
    <property type="entry name" value="Asp_protease_2"/>
    <property type="match status" value="1"/>
</dbReference>
<dbReference type="Proteomes" id="UP000199064">
    <property type="component" value="Unassembled WGS sequence"/>
</dbReference>
<dbReference type="CDD" id="cd05483">
    <property type="entry name" value="retropepsin_like_bacteria"/>
    <property type="match status" value="1"/>
</dbReference>
<name>A0A1H4IWE9_9HYPH</name>
<dbReference type="GO" id="GO:0006508">
    <property type="term" value="P:proteolysis"/>
    <property type="evidence" value="ECO:0007669"/>
    <property type="project" value="UniProtKB-KW"/>
</dbReference>
<dbReference type="InterPro" id="IPR034122">
    <property type="entry name" value="Retropepsin-like_bacterial"/>
</dbReference>
<keyword evidence="2" id="KW-0645">Protease</keyword>
<keyword evidence="2" id="KW-0378">Hydrolase</keyword>
<protein>
    <submittedName>
        <fullName evidence="2">Aspartyl protease family protein</fullName>
    </submittedName>
</protein>
<dbReference type="InterPro" id="IPR001969">
    <property type="entry name" value="Aspartic_peptidase_AS"/>
</dbReference>
<evidence type="ECO:0000256" key="1">
    <source>
        <dbReference type="SAM" id="Phobius"/>
    </source>
</evidence>
<accession>A0A1H4IWE9</accession>
<dbReference type="AlphaFoldDB" id="A0A1H4IWE9"/>
<feature type="transmembrane region" description="Helical" evidence="1">
    <location>
        <begin position="66"/>
        <end position="84"/>
    </location>
</feature>
<evidence type="ECO:0000313" key="2">
    <source>
        <dbReference type="EMBL" id="SEB37946.1"/>
    </source>
</evidence>